<dbReference type="RefSeq" id="WP_378374309.1">
    <property type="nucleotide sequence ID" value="NZ_JBHMAS010000010.1"/>
</dbReference>
<reference evidence="1 2" key="1">
    <citation type="submission" date="2024-09" db="EMBL/GenBank/DDBJ databases">
        <authorList>
            <person name="Sun Q."/>
            <person name="Mori K."/>
        </authorList>
    </citation>
    <scope>NUCLEOTIDE SEQUENCE [LARGE SCALE GENOMIC DNA]</scope>
    <source>
        <strain evidence="1 2">JCM 11411</strain>
    </source>
</reference>
<comment type="caution">
    <text evidence="1">The sequence shown here is derived from an EMBL/GenBank/DDBJ whole genome shotgun (WGS) entry which is preliminary data.</text>
</comment>
<evidence type="ECO:0000313" key="2">
    <source>
        <dbReference type="Proteomes" id="UP001589587"/>
    </source>
</evidence>
<evidence type="ECO:0000313" key="1">
    <source>
        <dbReference type="EMBL" id="MFB9779661.1"/>
    </source>
</evidence>
<gene>
    <name evidence="1" type="ORF">ACFFQ6_08200</name>
</gene>
<sequence>MSADRLLCELEDGRRPLSEIVFGLSSGELISPASTGLAADRWLWLADLLTHPTWGMAAIFDGVADVCAPIARLCRLTANAIHPLNLRELWSAEQLPAAKQVAEHTLGTTGHWEALSAAIELITDGLDHCEGLDVCGSEAVASAFTAIINAQDSDTARATITAAVKHWAQPTITVQTKYLGVAS</sequence>
<dbReference type="Proteomes" id="UP001589587">
    <property type="component" value="Unassembled WGS sequence"/>
</dbReference>
<name>A0ABV5XB73_9NOCA</name>
<organism evidence="1 2">
    <name type="scientific">Rhodococcus baikonurensis</name>
    <dbReference type="NCBI Taxonomy" id="172041"/>
    <lineage>
        <taxon>Bacteria</taxon>
        <taxon>Bacillati</taxon>
        <taxon>Actinomycetota</taxon>
        <taxon>Actinomycetes</taxon>
        <taxon>Mycobacteriales</taxon>
        <taxon>Nocardiaceae</taxon>
        <taxon>Rhodococcus</taxon>
        <taxon>Rhodococcus erythropolis group</taxon>
    </lineage>
</organism>
<dbReference type="EMBL" id="JBHMAS010000010">
    <property type="protein sequence ID" value="MFB9779661.1"/>
    <property type="molecule type" value="Genomic_DNA"/>
</dbReference>
<proteinExistence type="predicted"/>
<protein>
    <submittedName>
        <fullName evidence="1">Uncharacterized protein</fullName>
    </submittedName>
</protein>
<keyword evidence="2" id="KW-1185">Reference proteome</keyword>
<accession>A0ABV5XB73</accession>